<dbReference type="GO" id="GO:0009318">
    <property type="term" value="C:exodeoxyribonuclease VII complex"/>
    <property type="evidence" value="ECO:0007669"/>
    <property type="project" value="UniProtKB-UniRule"/>
</dbReference>
<dbReference type="STRING" id="1122934.SAMN02745691_01096"/>
<evidence type="ECO:0000256" key="2">
    <source>
        <dbReference type="ARBA" id="ARBA00022490"/>
    </source>
</evidence>
<dbReference type="InterPro" id="IPR037004">
    <property type="entry name" value="Exonuc_VII_ssu_sf"/>
</dbReference>
<dbReference type="NCBIfam" id="TIGR01280">
    <property type="entry name" value="xseB"/>
    <property type="match status" value="1"/>
</dbReference>
<evidence type="ECO:0000256" key="3">
    <source>
        <dbReference type="ARBA" id="ARBA00022722"/>
    </source>
</evidence>
<dbReference type="GO" id="GO:0006308">
    <property type="term" value="P:DNA catabolic process"/>
    <property type="evidence" value="ECO:0007669"/>
    <property type="project" value="UniProtKB-UniRule"/>
</dbReference>
<gene>
    <name evidence="6" type="primary">xseB</name>
    <name evidence="7" type="ORF">SAMN02745691_01096</name>
</gene>
<comment type="catalytic activity">
    <reaction evidence="6">
        <text>Exonucleolytic cleavage in either 5'- to 3'- or 3'- to 5'-direction to yield nucleoside 5'-phosphates.</text>
        <dbReference type="EC" id="3.1.11.6"/>
    </reaction>
</comment>
<evidence type="ECO:0000256" key="4">
    <source>
        <dbReference type="ARBA" id="ARBA00022801"/>
    </source>
</evidence>
<keyword evidence="5 6" id="KW-0269">Exonuclease</keyword>
<keyword evidence="4 6" id="KW-0378">Hydrolase</keyword>
<dbReference type="PIRSF" id="PIRSF006488">
    <property type="entry name" value="Exonuc_VII_S"/>
    <property type="match status" value="1"/>
</dbReference>
<dbReference type="EMBL" id="FQYT01000009">
    <property type="protein sequence ID" value="SHI94878.1"/>
    <property type="molecule type" value="Genomic_DNA"/>
</dbReference>
<evidence type="ECO:0000313" key="8">
    <source>
        <dbReference type="Proteomes" id="UP000184342"/>
    </source>
</evidence>
<dbReference type="OrthoDB" id="1771251at2"/>
<dbReference type="InterPro" id="IPR003761">
    <property type="entry name" value="Exonuc_VII_S"/>
</dbReference>
<accession>A0A1M6FAT4</accession>
<comment type="subcellular location">
    <subcellularLocation>
        <location evidence="6">Cytoplasm</location>
    </subcellularLocation>
</comment>
<evidence type="ECO:0000256" key="1">
    <source>
        <dbReference type="ARBA" id="ARBA00009998"/>
    </source>
</evidence>
<reference evidence="7 8" key="1">
    <citation type="submission" date="2016-11" db="EMBL/GenBank/DDBJ databases">
        <authorList>
            <person name="Jaros S."/>
            <person name="Januszkiewicz K."/>
            <person name="Wedrychowicz H."/>
        </authorList>
    </citation>
    <scope>NUCLEOTIDE SEQUENCE [LARGE SCALE GENOMIC DNA]</scope>
    <source>
        <strain evidence="7 8">DSM 15970</strain>
    </source>
</reference>
<dbReference type="AlphaFoldDB" id="A0A1M6FAT4"/>
<evidence type="ECO:0000256" key="5">
    <source>
        <dbReference type="ARBA" id="ARBA00022839"/>
    </source>
</evidence>
<sequence>MPKAKKEPDISLEEMLSQINEIIIKMDQPDIPLDESFSLYREGVKLIQSCNEKIDKVEKEVTILNEGSIQEDHEF</sequence>
<dbReference type="HAMAP" id="MF_00337">
    <property type="entry name" value="Exonuc_7_S"/>
    <property type="match status" value="1"/>
</dbReference>
<organism evidence="7 8">
    <name type="scientific">Parasporobacterium paucivorans DSM 15970</name>
    <dbReference type="NCBI Taxonomy" id="1122934"/>
    <lineage>
        <taxon>Bacteria</taxon>
        <taxon>Bacillati</taxon>
        <taxon>Bacillota</taxon>
        <taxon>Clostridia</taxon>
        <taxon>Lachnospirales</taxon>
        <taxon>Lachnospiraceae</taxon>
        <taxon>Parasporobacterium</taxon>
    </lineage>
</organism>
<comment type="similarity">
    <text evidence="1 6">Belongs to the XseB family.</text>
</comment>
<dbReference type="Pfam" id="PF02609">
    <property type="entry name" value="Exonuc_VII_S"/>
    <property type="match status" value="1"/>
</dbReference>
<comment type="function">
    <text evidence="6">Bidirectionally degrades single-stranded DNA into large acid-insoluble oligonucleotides, which are then degraded further into small acid-soluble oligonucleotides.</text>
</comment>
<comment type="subunit">
    <text evidence="6">Heterooligomer composed of large and small subunits.</text>
</comment>
<dbReference type="GO" id="GO:0008855">
    <property type="term" value="F:exodeoxyribonuclease VII activity"/>
    <property type="evidence" value="ECO:0007669"/>
    <property type="project" value="UniProtKB-UniRule"/>
</dbReference>
<dbReference type="Proteomes" id="UP000184342">
    <property type="component" value="Unassembled WGS sequence"/>
</dbReference>
<proteinExistence type="inferred from homology"/>
<dbReference type="RefSeq" id="WP_073993353.1">
    <property type="nucleotide sequence ID" value="NZ_FQYT01000009.1"/>
</dbReference>
<keyword evidence="3 6" id="KW-0540">Nuclease</keyword>
<keyword evidence="8" id="KW-1185">Reference proteome</keyword>
<dbReference type="EC" id="3.1.11.6" evidence="6"/>
<dbReference type="Gene3D" id="1.10.287.1040">
    <property type="entry name" value="Exonuclease VII, small subunit"/>
    <property type="match status" value="1"/>
</dbReference>
<dbReference type="PANTHER" id="PTHR34137:SF1">
    <property type="entry name" value="EXODEOXYRIBONUCLEASE 7 SMALL SUBUNIT"/>
    <property type="match status" value="1"/>
</dbReference>
<protein>
    <recommendedName>
        <fullName evidence="6">Exodeoxyribonuclease 7 small subunit</fullName>
        <ecNumber evidence="6">3.1.11.6</ecNumber>
    </recommendedName>
    <alternativeName>
        <fullName evidence="6">Exodeoxyribonuclease VII small subunit</fullName>
        <shortName evidence="6">Exonuclease VII small subunit</shortName>
    </alternativeName>
</protein>
<dbReference type="PANTHER" id="PTHR34137">
    <property type="entry name" value="EXODEOXYRIBONUCLEASE 7 SMALL SUBUNIT"/>
    <property type="match status" value="1"/>
</dbReference>
<evidence type="ECO:0000313" key="7">
    <source>
        <dbReference type="EMBL" id="SHI94878.1"/>
    </source>
</evidence>
<evidence type="ECO:0000256" key="6">
    <source>
        <dbReference type="HAMAP-Rule" id="MF_00337"/>
    </source>
</evidence>
<keyword evidence="2 6" id="KW-0963">Cytoplasm</keyword>
<name>A0A1M6FAT4_9FIRM</name>
<dbReference type="GO" id="GO:0005829">
    <property type="term" value="C:cytosol"/>
    <property type="evidence" value="ECO:0007669"/>
    <property type="project" value="TreeGrafter"/>
</dbReference>
<dbReference type="SUPFAM" id="SSF116842">
    <property type="entry name" value="XseB-like"/>
    <property type="match status" value="1"/>
</dbReference>